<keyword evidence="1" id="KW-0255">Endonuclease</keyword>
<dbReference type="EMBL" id="PQ423993">
    <property type="protein sequence ID" value="XHV08323.1"/>
    <property type="molecule type" value="Genomic_DNA"/>
</dbReference>
<name>A0AB74UF01_9CAUD</name>
<dbReference type="GO" id="GO:0004519">
    <property type="term" value="F:endonuclease activity"/>
    <property type="evidence" value="ECO:0007669"/>
    <property type="project" value="UniProtKB-KW"/>
</dbReference>
<gene>
    <name evidence="1" type="ORF">VIPECOMC04_00037</name>
</gene>
<reference evidence="1" key="1">
    <citation type="submission" date="2024-10" db="EMBL/GenBank/DDBJ databases">
        <authorList>
            <person name="Tejada A.J.P."/>
            <person name="Nada M.A.L."/>
            <person name="Joloro M.J.G."/>
            <person name="Chin R.A.D."/>
            <person name="Reterta M.C.C."/>
            <person name="Casidsid J.Y.O."/>
            <person name="Collado A.R.G."/>
            <person name="Berlin S.C."/>
            <person name="Ancla J.B."/>
            <person name="Asejo A.B."/>
            <person name="Yadao N.M.R."/>
            <person name="De Paz V.P. Jr."/>
            <person name="Bigol U.G."/>
        </authorList>
    </citation>
    <scope>NUCLEOTIDE SEQUENCE</scope>
</reference>
<dbReference type="InterPro" id="IPR044925">
    <property type="entry name" value="His-Me_finger_sf"/>
</dbReference>
<proteinExistence type="predicted"/>
<dbReference type="Gene3D" id="3.90.75.20">
    <property type="match status" value="1"/>
</dbReference>
<keyword evidence="1" id="KW-0378">Hydrolase</keyword>
<keyword evidence="1" id="KW-0540">Nuclease</keyword>
<accession>A0AB74UF01</accession>
<sequence length="171" mass="19727">MMMGWFMRDLINWHDHFYYEPDTGKIRWKYSPRHSINAGDEAGSPSKRGYICIVVRGVSYRANRIAWGMYNNDRLGPDDEVDHINHILDDNRACNLRKVSRTDNNRNASRRKDNKSGITGVHWNARAAKWKAGIFVDGKLIFPGHHDNIFDAACVRKSAIVRYGFHENHGG</sequence>
<evidence type="ECO:0000313" key="1">
    <source>
        <dbReference type="EMBL" id="XHV08323.1"/>
    </source>
</evidence>
<protein>
    <submittedName>
        <fullName evidence="1">HNH endonuclease</fullName>
    </submittedName>
</protein>
<dbReference type="SUPFAM" id="SSF54060">
    <property type="entry name" value="His-Me finger endonucleases"/>
    <property type="match status" value="1"/>
</dbReference>
<organism evidence="1">
    <name type="scientific">Escherichia phage vB_VIPECOMC04</name>
    <dbReference type="NCBI Taxonomy" id="3350136"/>
    <lineage>
        <taxon>Viruses</taxon>
        <taxon>Duplodnaviria</taxon>
        <taxon>Heunggongvirae</taxon>
        <taxon>Uroviricota</taxon>
        <taxon>Caudoviricetes</taxon>
        <taxon>Sarkviridae</taxon>
        <taxon>Guernseyvirinae</taxon>
        <taxon>Kagunavirus</taxon>
    </lineage>
</organism>